<evidence type="ECO:0000313" key="7">
    <source>
        <dbReference type="Proteomes" id="UP001165120"/>
    </source>
</evidence>
<dbReference type="PANTHER" id="PTHR46126:SF1">
    <property type="entry name" value="DYNACTIN SUBUNIT 5"/>
    <property type="match status" value="1"/>
</dbReference>
<dbReference type="GO" id="GO:0005869">
    <property type="term" value="C:dynactin complex"/>
    <property type="evidence" value="ECO:0007669"/>
    <property type="project" value="TreeGrafter"/>
</dbReference>
<dbReference type="Proteomes" id="UP001165120">
    <property type="component" value="Unassembled WGS sequence"/>
</dbReference>
<keyword evidence="2" id="KW-0963">Cytoplasm</keyword>
<proteinExistence type="inferred from homology"/>
<evidence type="ECO:0000256" key="4">
    <source>
        <dbReference type="ARBA" id="ARBA00034706"/>
    </source>
</evidence>
<evidence type="ECO:0000256" key="1">
    <source>
        <dbReference type="ARBA" id="ARBA00004245"/>
    </source>
</evidence>
<organism evidence="6 7">
    <name type="scientific">Candida boidinii</name>
    <name type="common">Yeast</name>
    <dbReference type="NCBI Taxonomy" id="5477"/>
    <lineage>
        <taxon>Eukaryota</taxon>
        <taxon>Fungi</taxon>
        <taxon>Dikarya</taxon>
        <taxon>Ascomycota</taxon>
        <taxon>Saccharomycotina</taxon>
        <taxon>Pichiomycetes</taxon>
        <taxon>Pichiales</taxon>
        <taxon>Pichiaceae</taxon>
        <taxon>Ogataea</taxon>
        <taxon>Ogataea/Candida clade</taxon>
    </lineage>
</organism>
<dbReference type="AlphaFoldDB" id="A0A9W6SVK2"/>
<keyword evidence="3" id="KW-0206">Cytoskeleton</keyword>
<dbReference type="InterPro" id="IPR011004">
    <property type="entry name" value="Trimer_LpxA-like_sf"/>
</dbReference>
<dbReference type="EMBL" id="BSXN01000297">
    <property type="protein sequence ID" value="GME67983.1"/>
    <property type="molecule type" value="Genomic_DNA"/>
</dbReference>
<dbReference type="PANTHER" id="PTHR46126">
    <property type="entry name" value="DYNACTIN SUBUNIT 5"/>
    <property type="match status" value="1"/>
</dbReference>
<gene>
    <name evidence="6" type="ORF">Cboi02_000131500</name>
</gene>
<comment type="subcellular location">
    <subcellularLocation>
        <location evidence="1">Cytoplasm</location>
        <location evidence="1">Cytoskeleton</location>
    </subcellularLocation>
</comment>
<evidence type="ECO:0000313" key="6">
    <source>
        <dbReference type="EMBL" id="GME67983.1"/>
    </source>
</evidence>
<dbReference type="InterPro" id="IPR047125">
    <property type="entry name" value="DCTN5"/>
</dbReference>
<comment type="similarity">
    <text evidence="4">Belongs to the dynactin subunits 5/6 family. Dynactin subunit 5 subfamily.</text>
</comment>
<name>A0A9W6SVK2_CANBO</name>
<sequence>MSSSEWLETSSGNRIHKTCTIKHPEFIVISGNSTLNENCKLIVDNLKKQTESISIGKYTYLSKNVVIETIVNKDLKEKTYSINIGSYTTIGKNSKIYSMNVGSRCKIGSNCRLGAYSIIYDCCIIHDNVIIPDRYIIPPLSEVRLKTYLKSENEMNFYIVCLNEAYRISNEGESKRMYILGETA</sequence>
<evidence type="ECO:0000256" key="5">
    <source>
        <dbReference type="ARBA" id="ARBA00034865"/>
    </source>
</evidence>
<keyword evidence="7" id="KW-1185">Reference proteome</keyword>
<reference evidence="6" key="1">
    <citation type="submission" date="2023-04" db="EMBL/GenBank/DDBJ databases">
        <title>Candida boidinii NBRC 10035.</title>
        <authorList>
            <person name="Ichikawa N."/>
            <person name="Sato H."/>
            <person name="Tonouchi N."/>
        </authorList>
    </citation>
    <scope>NUCLEOTIDE SEQUENCE</scope>
    <source>
        <strain evidence="6">NBRC 10035</strain>
    </source>
</reference>
<dbReference type="Gene3D" id="2.160.10.10">
    <property type="entry name" value="Hexapeptide repeat proteins"/>
    <property type="match status" value="1"/>
</dbReference>
<evidence type="ECO:0000256" key="2">
    <source>
        <dbReference type="ARBA" id="ARBA00022490"/>
    </source>
</evidence>
<accession>A0A9W6SVK2</accession>
<protein>
    <recommendedName>
        <fullName evidence="5">Dynactin subunit 5</fullName>
    </recommendedName>
</protein>
<comment type="caution">
    <text evidence="6">The sequence shown here is derived from an EMBL/GenBank/DDBJ whole genome shotgun (WGS) entry which is preliminary data.</text>
</comment>
<dbReference type="Pfam" id="PF21711">
    <property type="entry name" value="DCTN5"/>
    <property type="match status" value="1"/>
</dbReference>
<evidence type="ECO:0000256" key="3">
    <source>
        <dbReference type="ARBA" id="ARBA00023212"/>
    </source>
</evidence>
<dbReference type="SUPFAM" id="SSF51161">
    <property type="entry name" value="Trimeric LpxA-like enzymes"/>
    <property type="match status" value="1"/>
</dbReference>